<dbReference type="GO" id="GO:0016491">
    <property type="term" value="F:oxidoreductase activity"/>
    <property type="evidence" value="ECO:0007669"/>
    <property type="project" value="UniProtKB-KW"/>
</dbReference>
<name>A0AAN8XDE4_HALRR</name>
<dbReference type="InterPro" id="IPR055170">
    <property type="entry name" value="GFO_IDH_MocA-like_dom"/>
</dbReference>
<gene>
    <name evidence="4" type="ORF">SK128_001538</name>
</gene>
<dbReference type="SUPFAM" id="SSF55347">
    <property type="entry name" value="Glyceraldehyde-3-phosphate dehydrogenase-like, C-terminal domain"/>
    <property type="match status" value="1"/>
</dbReference>
<dbReference type="InterPro" id="IPR050984">
    <property type="entry name" value="Gfo/Idh/MocA_domain"/>
</dbReference>
<dbReference type="AlphaFoldDB" id="A0AAN8XDE4"/>
<organism evidence="4 5">
    <name type="scientific">Halocaridina rubra</name>
    <name type="common">Hawaiian red shrimp</name>
    <dbReference type="NCBI Taxonomy" id="373956"/>
    <lineage>
        <taxon>Eukaryota</taxon>
        <taxon>Metazoa</taxon>
        <taxon>Ecdysozoa</taxon>
        <taxon>Arthropoda</taxon>
        <taxon>Crustacea</taxon>
        <taxon>Multicrustacea</taxon>
        <taxon>Malacostraca</taxon>
        <taxon>Eumalacostraca</taxon>
        <taxon>Eucarida</taxon>
        <taxon>Decapoda</taxon>
        <taxon>Pleocyemata</taxon>
        <taxon>Caridea</taxon>
        <taxon>Atyoidea</taxon>
        <taxon>Atyidae</taxon>
        <taxon>Halocaridina</taxon>
    </lineage>
</organism>
<keyword evidence="2" id="KW-0560">Oxidoreductase</keyword>
<protein>
    <recommendedName>
        <fullName evidence="3">GFO/IDH/MocA-like oxidoreductase domain-containing protein</fullName>
    </recommendedName>
</protein>
<proteinExistence type="inferred from homology"/>
<evidence type="ECO:0000256" key="2">
    <source>
        <dbReference type="ARBA" id="ARBA00023002"/>
    </source>
</evidence>
<dbReference type="Proteomes" id="UP001381693">
    <property type="component" value="Unassembled WGS sequence"/>
</dbReference>
<comment type="similarity">
    <text evidence="1">Belongs to the Gfo/Idh/MocA family.</text>
</comment>
<accession>A0AAN8XDE4</accession>
<feature type="domain" description="GFO/IDH/MocA-like oxidoreductase" evidence="3">
    <location>
        <begin position="5"/>
        <end position="88"/>
    </location>
</feature>
<dbReference type="EMBL" id="JAXCGZ010007864">
    <property type="protein sequence ID" value="KAK7078373.1"/>
    <property type="molecule type" value="Genomic_DNA"/>
</dbReference>
<comment type="caution">
    <text evidence="4">The sequence shown here is derived from an EMBL/GenBank/DDBJ whole genome shotgun (WGS) entry which is preliminary data.</text>
</comment>
<evidence type="ECO:0000313" key="4">
    <source>
        <dbReference type="EMBL" id="KAK7078373.1"/>
    </source>
</evidence>
<keyword evidence="5" id="KW-1185">Reference proteome</keyword>
<evidence type="ECO:0000313" key="5">
    <source>
        <dbReference type="Proteomes" id="UP001381693"/>
    </source>
</evidence>
<evidence type="ECO:0000259" key="3">
    <source>
        <dbReference type="Pfam" id="PF22725"/>
    </source>
</evidence>
<reference evidence="4 5" key="1">
    <citation type="submission" date="2023-11" db="EMBL/GenBank/DDBJ databases">
        <title>Halocaridina rubra genome assembly.</title>
        <authorList>
            <person name="Smith C."/>
        </authorList>
    </citation>
    <scope>NUCLEOTIDE SEQUENCE [LARGE SCALE GENOMIC DNA]</scope>
    <source>
        <strain evidence="4">EP-1</strain>
        <tissue evidence="4">Whole</tissue>
    </source>
</reference>
<dbReference type="Pfam" id="PF22725">
    <property type="entry name" value="GFO_IDH_MocA_C3"/>
    <property type="match status" value="1"/>
</dbReference>
<evidence type="ECO:0000256" key="1">
    <source>
        <dbReference type="ARBA" id="ARBA00010928"/>
    </source>
</evidence>
<dbReference type="PANTHER" id="PTHR22604">
    <property type="entry name" value="OXIDOREDUCTASES"/>
    <property type="match status" value="1"/>
</dbReference>
<dbReference type="Gene3D" id="3.30.360.10">
    <property type="entry name" value="Dihydrodipicolinate Reductase, domain 2"/>
    <property type="match status" value="1"/>
</dbReference>
<dbReference type="PANTHER" id="PTHR22604:SF105">
    <property type="entry name" value="TRANS-1,2-DIHYDROBENZENE-1,2-DIOL DEHYDROGENASE"/>
    <property type="match status" value="1"/>
</dbReference>
<sequence>MVFSRSQKEHGGGLTLNIGTYTVQLVSLLMGGVRPISIHTGGILNDNGVDIAASSTLVYPESRVVTICMSATCTLPGEALIVGSKGNIKVNFPMWCPESMETPSGRFSVTLPSHGLAFNVPNAQGFIYEAEEVRKCFSQGLKESPLMPLDESIVIAEIMENIRRQIGVSYAQDDR</sequence>